<evidence type="ECO:0008006" key="4">
    <source>
        <dbReference type="Google" id="ProtNLM"/>
    </source>
</evidence>
<proteinExistence type="predicted"/>
<evidence type="ECO:0000256" key="1">
    <source>
        <dbReference type="SAM" id="Phobius"/>
    </source>
</evidence>
<accession>A0AA88PS44</accession>
<feature type="transmembrane region" description="Helical" evidence="1">
    <location>
        <begin position="40"/>
        <end position="62"/>
    </location>
</feature>
<comment type="caution">
    <text evidence="2">The sequence shown here is derived from an EMBL/GenBank/DDBJ whole genome shotgun (WGS) entry which is preliminary data.</text>
</comment>
<keyword evidence="1" id="KW-1133">Transmembrane helix</keyword>
<organism evidence="2 3">
    <name type="scientific">Cirrhinus molitorella</name>
    <name type="common">mud carp</name>
    <dbReference type="NCBI Taxonomy" id="172907"/>
    <lineage>
        <taxon>Eukaryota</taxon>
        <taxon>Metazoa</taxon>
        <taxon>Chordata</taxon>
        <taxon>Craniata</taxon>
        <taxon>Vertebrata</taxon>
        <taxon>Euteleostomi</taxon>
        <taxon>Actinopterygii</taxon>
        <taxon>Neopterygii</taxon>
        <taxon>Teleostei</taxon>
        <taxon>Ostariophysi</taxon>
        <taxon>Cypriniformes</taxon>
        <taxon>Cyprinidae</taxon>
        <taxon>Labeoninae</taxon>
        <taxon>Labeonini</taxon>
        <taxon>Cirrhinus</taxon>
    </lineage>
</organism>
<feature type="transmembrane region" description="Helical" evidence="1">
    <location>
        <begin position="164"/>
        <end position="185"/>
    </location>
</feature>
<feature type="transmembrane region" description="Helical" evidence="1">
    <location>
        <begin position="105"/>
        <end position="128"/>
    </location>
</feature>
<feature type="transmembrane region" description="Helical" evidence="1">
    <location>
        <begin position="74"/>
        <end position="98"/>
    </location>
</feature>
<dbReference type="Proteomes" id="UP001187343">
    <property type="component" value="Unassembled WGS sequence"/>
</dbReference>
<gene>
    <name evidence="2" type="ORF">Q8A67_013453</name>
</gene>
<name>A0AA88PS44_9TELE</name>
<keyword evidence="3" id="KW-1185">Reference proteome</keyword>
<evidence type="ECO:0000313" key="2">
    <source>
        <dbReference type="EMBL" id="KAK2890810.1"/>
    </source>
</evidence>
<keyword evidence="1" id="KW-0472">Membrane</keyword>
<protein>
    <recommendedName>
        <fullName evidence="4">Transmembrane protein 271</fullName>
    </recommendedName>
</protein>
<dbReference type="EMBL" id="JAUYZG010000013">
    <property type="protein sequence ID" value="KAK2890810.1"/>
    <property type="molecule type" value="Genomic_DNA"/>
</dbReference>
<evidence type="ECO:0000313" key="3">
    <source>
        <dbReference type="Proteomes" id="UP001187343"/>
    </source>
</evidence>
<dbReference type="AlphaFoldDB" id="A0AA88PS44"/>
<keyword evidence="1" id="KW-0812">Transmembrane</keyword>
<reference evidence="2" key="1">
    <citation type="submission" date="2023-08" db="EMBL/GenBank/DDBJ databases">
        <title>Chromosome-level Genome Assembly of mud carp (Cirrhinus molitorella).</title>
        <authorList>
            <person name="Liu H."/>
        </authorList>
    </citation>
    <scope>NUCLEOTIDE SEQUENCE</scope>
    <source>
        <strain evidence="2">Prfri</strain>
        <tissue evidence="2">Muscle</tissue>
    </source>
</reference>
<sequence>MKVSTTSGLDLGGRYRRRSLSIINKSESEILEPKRNHRRVISLLFVCAVSAVVVGFKCIALGSRVRAHFHLATAAGAFYSGILVTLGQVLMGVALVFCRGKPRCANFFLFGILVFLLGVLTAFSGAVVDGDTVSLVERKYAHYCLDSVDVNPACDRLKVYQRGLVVSTILNTLECLLGLMNLVIIKRYQAAQFHRRRRAQRRSARIVLNEERDFAVTEFHPVSYINLAVFHALDEADGEVHSRGHPSMELPGYSLSNPELNHTYPFSYPLHNELPPAYEDIFPGEASSK</sequence>